<sequence>MAVGTAIHYVGSVLLLAAMVLLVVVSVTSPVVNDLALMSVTFDRRIGQAEKLTFGTFGYCVINFNAPDDCHRHLGYHPADVISSLTNSPAFSSADRDSTRILTHVFVLHPVAAGLAFLAFLLSLATNLVTSLASAVLAFLAFVATIIALGSEFAAFAIVKHHVNRGGGGANSVAAHARWGRVIWCVVAAGVGTLLASVLVFFTCLAGRRKSRKAGSPHSKLGRRG</sequence>
<dbReference type="GO" id="GO:0035838">
    <property type="term" value="C:growing cell tip"/>
    <property type="evidence" value="ECO:0007669"/>
    <property type="project" value="TreeGrafter"/>
</dbReference>
<proteinExistence type="predicted"/>
<evidence type="ECO:0000313" key="3">
    <source>
        <dbReference type="Proteomes" id="UP000053831"/>
    </source>
</evidence>
<dbReference type="GO" id="GO:0005886">
    <property type="term" value="C:plasma membrane"/>
    <property type="evidence" value="ECO:0007669"/>
    <property type="project" value="InterPro"/>
</dbReference>
<feature type="transmembrane region" description="Helical" evidence="1">
    <location>
        <begin position="7"/>
        <end position="28"/>
    </location>
</feature>
<dbReference type="OrthoDB" id="2354757at2759"/>
<evidence type="ECO:0000256" key="1">
    <source>
        <dbReference type="SAM" id="Phobius"/>
    </source>
</evidence>
<feature type="transmembrane region" description="Helical" evidence="1">
    <location>
        <begin position="179"/>
        <end position="206"/>
    </location>
</feature>
<evidence type="ECO:0000313" key="2">
    <source>
        <dbReference type="EMBL" id="KOS20088.1"/>
    </source>
</evidence>
<dbReference type="PANTHER" id="PTHR28013:SF7">
    <property type="entry name" value="PALI-DOMAIN-CONTAINING PROTEIN"/>
    <property type="match status" value="1"/>
</dbReference>
<dbReference type="Pfam" id="PF06687">
    <property type="entry name" value="SUR7"/>
    <property type="match status" value="1"/>
</dbReference>
<organism evidence="2 3">
    <name type="scientific">Escovopsis weberi</name>
    <dbReference type="NCBI Taxonomy" id="150374"/>
    <lineage>
        <taxon>Eukaryota</taxon>
        <taxon>Fungi</taxon>
        <taxon>Dikarya</taxon>
        <taxon>Ascomycota</taxon>
        <taxon>Pezizomycotina</taxon>
        <taxon>Sordariomycetes</taxon>
        <taxon>Hypocreomycetidae</taxon>
        <taxon>Hypocreales</taxon>
        <taxon>Hypocreaceae</taxon>
        <taxon>Escovopsis</taxon>
    </lineage>
</organism>
<dbReference type="STRING" id="150374.A0A0M8MWJ5"/>
<keyword evidence="3" id="KW-1185">Reference proteome</keyword>
<accession>A0A0M8MWJ5</accession>
<keyword evidence="1" id="KW-0472">Membrane</keyword>
<keyword evidence="1" id="KW-0812">Transmembrane</keyword>
<keyword evidence="1" id="KW-1133">Transmembrane helix</keyword>
<name>A0A0M8MWJ5_ESCWE</name>
<gene>
    <name evidence="2" type="ORF">ESCO_006152</name>
</gene>
<dbReference type="Proteomes" id="UP000053831">
    <property type="component" value="Unassembled WGS sequence"/>
</dbReference>
<dbReference type="InterPro" id="IPR051380">
    <property type="entry name" value="pH-response_reg_palI/RIM9"/>
</dbReference>
<feature type="transmembrane region" description="Helical" evidence="1">
    <location>
        <begin position="101"/>
        <end position="124"/>
    </location>
</feature>
<dbReference type="PANTHER" id="PTHR28013">
    <property type="entry name" value="PROTEIN DCV1-RELATED"/>
    <property type="match status" value="1"/>
</dbReference>
<reference evidence="2 3" key="1">
    <citation type="submission" date="2015-07" db="EMBL/GenBank/DDBJ databases">
        <title>The genome of the fungus Escovopsis weberi, a specialized disease agent of ant agriculture.</title>
        <authorList>
            <person name="de Man T.J."/>
            <person name="Stajich J.E."/>
            <person name="Kubicek C.P."/>
            <person name="Chenthamara K."/>
            <person name="Atanasova L."/>
            <person name="Druzhinina I.S."/>
            <person name="Birnbaum S."/>
            <person name="Barribeau S.M."/>
            <person name="Teiling C."/>
            <person name="Suen G."/>
            <person name="Currie C."/>
            <person name="Gerardo N.M."/>
        </authorList>
    </citation>
    <scope>NUCLEOTIDE SEQUENCE [LARGE SCALE GENOMIC DNA]</scope>
</reference>
<feature type="transmembrane region" description="Helical" evidence="1">
    <location>
        <begin position="136"/>
        <end position="159"/>
    </location>
</feature>
<dbReference type="InterPro" id="IPR009571">
    <property type="entry name" value="SUR7/Rim9-like_fungi"/>
</dbReference>
<comment type="caution">
    <text evidence="2">The sequence shown here is derived from an EMBL/GenBank/DDBJ whole genome shotgun (WGS) entry which is preliminary data.</text>
</comment>
<dbReference type="GO" id="GO:0032153">
    <property type="term" value="C:cell division site"/>
    <property type="evidence" value="ECO:0007669"/>
    <property type="project" value="TreeGrafter"/>
</dbReference>
<dbReference type="EMBL" id="LGSR01000018">
    <property type="protein sequence ID" value="KOS20088.1"/>
    <property type="molecule type" value="Genomic_DNA"/>
</dbReference>
<protein>
    <submittedName>
        <fullName evidence="2">pH-response regulator protein palI/prr-5</fullName>
    </submittedName>
</protein>
<dbReference type="AlphaFoldDB" id="A0A0M8MWJ5"/>